<accession>A0ABR1E573</accession>
<protein>
    <submittedName>
        <fullName evidence="1">Uncharacterized protein</fullName>
    </submittedName>
</protein>
<gene>
    <name evidence="1" type="primary">Necator_chrV.g20365</name>
    <name evidence="1" type="ORF">RB195_015573</name>
</gene>
<proteinExistence type="predicted"/>
<reference evidence="1 2" key="1">
    <citation type="submission" date="2023-08" db="EMBL/GenBank/DDBJ databases">
        <title>A Necator americanus chromosomal reference genome.</title>
        <authorList>
            <person name="Ilik V."/>
            <person name="Petrzelkova K.J."/>
            <person name="Pardy F."/>
            <person name="Fuh T."/>
            <person name="Niatou-Singa F.S."/>
            <person name="Gouil Q."/>
            <person name="Baker L."/>
            <person name="Ritchie M.E."/>
            <person name="Jex A.R."/>
            <person name="Gazzola D."/>
            <person name="Li H."/>
            <person name="Toshio Fujiwara R."/>
            <person name="Zhan B."/>
            <person name="Aroian R.V."/>
            <person name="Pafco B."/>
            <person name="Schwarz E.M."/>
        </authorList>
    </citation>
    <scope>NUCLEOTIDE SEQUENCE [LARGE SCALE GENOMIC DNA]</scope>
    <source>
        <strain evidence="1 2">Aroian</strain>
        <tissue evidence="1">Whole animal</tissue>
    </source>
</reference>
<sequence>MLQGSHTLQKASFVQHTAKAHKLESQVSEGSTESLATTNRFVTLCCQTLSSELQQGALPMLLRYLCMSCTVLQETSITHLVVINIGDFAIYWGNADEKLVGGLAVAGTNDSKNLVEEFGSTLLRSAFV</sequence>
<dbReference type="EMBL" id="JAVFWL010000005">
    <property type="protein sequence ID" value="KAK6757832.1"/>
    <property type="molecule type" value="Genomic_DNA"/>
</dbReference>
<comment type="caution">
    <text evidence="1">The sequence shown here is derived from an EMBL/GenBank/DDBJ whole genome shotgun (WGS) entry which is preliminary data.</text>
</comment>
<name>A0ABR1E573_NECAM</name>
<evidence type="ECO:0000313" key="1">
    <source>
        <dbReference type="EMBL" id="KAK6757832.1"/>
    </source>
</evidence>
<keyword evidence="2" id="KW-1185">Reference proteome</keyword>
<organism evidence="1 2">
    <name type="scientific">Necator americanus</name>
    <name type="common">Human hookworm</name>
    <dbReference type="NCBI Taxonomy" id="51031"/>
    <lineage>
        <taxon>Eukaryota</taxon>
        <taxon>Metazoa</taxon>
        <taxon>Ecdysozoa</taxon>
        <taxon>Nematoda</taxon>
        <taxon>Chromadorea</taxon>
        <taxon>Rhabditida</taxon>
        <taxon>Rhabditina</taxon>
        <taxon>Rhabditomorpha</taxon>
        <taxon>Strongyloidea</taxon>
        <taxon>Ancylostomatidae</taxon>
        <taxon>Bunostominae</taxon>
        <taxon>Necator</taxon>
    </lineage>
</organism>
<evidence type="ECO:0000313" key="2">
    <source>
        <dbReference type="Proteomes" id="UP001303046"/>
    </source>
</evidence>
<dbReference type="Proteomes" id="UP001303046">
    <property type="component" value="Unassembled WGS sequence"/>
</dbReference>